<feature type="signal peptide" evidence="2">
    <location>
        <begin position="1"/>
        <end position="36"/>
    </location>
</feature>
<keyword evidence="2" id="KW-0732">Signal</keyword>
<evidence type="ECO:0000313" key="3">
    <source>
        <dbReference type="EMBL" id="CAE0233071.1"/>
    </source>
</evidence>
<keyword evidence="1" id="KW-1133">Transmembrane helix</keyword>
<accession>A0A7S3FU66</accession>
<evidence type="ECO:0000256" key="2">
    <source>
        <dbReference type="SAM" id="SignalP"/>
    </source>
</evidence>
<proteinExistence type="predicted"/>
<dbReference type="AlphaFoldDB" id="A0A7S3FU66"/>
<feature type="transmembrane region" description="Helical" evidence="1">
    <location>
        <begin position="69"/>
        <end position="88"/>
    </location>
</feature>
<sequence length="104" mass="11933">MRNHQDHLRLPRLPRGKFMLLSALLLLSFLVTQTHSQIVDLDAELGLDEEERITLGHHPDYVFLSQTSIQTVVIISCLFLGVFVTYLTNESYTWILSFLQTTTA</sequence>
<keyword evidence="1" id="KW-0812">Transmembrane</keyword>
<reference evidence="3" key="1">
    <citation type="submission" date="2021-01" db="EMBL/GenBank/DDBJ databases">
        <authorList>
            <person name="Corre E."/>
            <person name="Pelletier E."/>
            <person name="Niang G."/>
            <person name="Scheremetjew M."/>
            <person name="Finn R."/>
            <person name="Kale V."/>
            <person name="Holt S."/>
            <person name="Cochrane G."/>
            <person name="Meng A."/>
            <person name="Brown T."/>
            <person name="Cohen L."/>
        </authorList>
    </citation>
    <scope>NUCLEOTIDE SEQUENCE</scope>
    <source>
        <strain evidence="3">Ras09</strain>
    </source>
</reference>
<keyword evidence="1" id="KW-0472">Membrane</keyword>
<feature type="chain" id="PRO_5030521247" evidence="2">
    <location>
        <begin position="37"/>
        <end position="104"/>
    </location>
</feature>
<evidence type="ECO:0000256" key="1">
    <source>
        <dbReference type="SAM" id="Phobius"/>
    </source>
</evidence>
<gene>
    <name evidence="3" type="ORF">SRAS04492_LOCUS4870</name>
</gene>
<organism evidence="3">
    <name type="scientific">Strombidium rassoulzadegani</name>
    <dbReference type="NCBI Taxonomy" id="1082188"/>
    <lineage>
        <taxon>Eukaryota</taxon>
        <taxon>Sar</taxon>
        <taxon>Alveolata</taxon>
        <taxon>Ciliophora</taxon>
        <taxon>Intramacronucleata</taxon>
        <taxon>Spirotrichea</taxon>
        <taxon>Oligotrichia</taxon>
        <taxon>Strombidiidae</taxon>
        <taxon>Strombidium</taxon>
    </lineage>
</organism>
<name>A0A7S3FU66_9SPIT</name>
<protein>
    <submittedName>
        <fullName evidence="3">Uncharacterized protein</fullName>
    </submittedName>
</protein>
<dbReference type="EMBL" id="HBIA01009350">
    <property type="protein sequence ID" value="CAE0233071.1"/>
    <property type="molecule type" value="Transcribed_RNA"/>
</dbReference>